<dbReference type="Pfam" id="PF01593">
    <property type="entry name" value="Amino_oxidase"/>
    <property type="match status" value="1"/>
</dbReference>
<dbReference type="OrthoDB" id="337830at2"/>
<dbReference type="SUPFAM" id="SSF51905">
    <property type="entry name" value="FAD/NAD(P)-binding domain"/>
    <property type="match status" value="1"/>
</dbReference>
<dbReference type="SUPFAM" id="SSF54373">
    <property type="entry name" value="FAD-linked reductases, C-terminal domain"/>
    <property type="match status" value="1"/>
</dbReference>
<organism evidence="3 4">
    <name type="scientific">Marinomonas primoryensis</name>
    <dbReference type="NCBI Taxonomy" id="178399"/>
    <lineage>
        <taxon>Bacteria</taxon>
        <taxon>Pseudomonadati</taxon>
        <taxon>Pseudomonadota</taxon>
        <taxon>Gammaproteobacteria</taxon>
        <taxon>Oceanospirillales</taxon>
        <taxon>Oceanospirillaceae</taxon>
        <taxon>Marinomonas</taxon>
    </lineage>
</organism>
<dbReference type="PANTHER" id="PTHR43563:SF1">
    <property type="entry name" value="AMINE OXIDASE [FLAVIN-CONTAINING] B"/>
    <property type="match status" value="1"/>
</dbReference>
<protein>
    <submittedName>
        <fullName evidence="3">Amine oxidase</fullName>
    </submittedName>
</protein>
<dbReference type="AlphaFoldDB" id="A0A2Z4PUE7"/>
<evidence type="ECO:0000313" key="4">
    <source>
        <dbReference type="Proteomes" id="UP000249898"/>
    </source>
</evidence>
<gene>
    <name evidence="3" type="ORF">A8139_15725</name>
</gene>
<dbReference type="GO" id="GO:0016491">
    <property type="term" value="F:oxidoreductase activity"/>
    <property type="evidence" value="ECO:0007669"/>
    <property type="project" value="InterPro"/>
</dbReference>
<comment type="similarity">
    <text evidence="1">Belongs to the flavin monoamine oxidase family.</text>
</comment>
<dbReference type="InterPro" id="IPR050703">
    <property type="entry name" value="Flavin_MAO"/>
</dbReference>
<evidence type="ECO:0000256" key="1">
    <source>
        <dbReference type="ARBA" id="ARBA00005995"/>
    </source>
</evidence>
<reference evidence="3 4" key="1">
    <citation type="submission" date="2016-06" db="EMBL/GenBank/DDBJ databases">
        <title>The sequenced genome of the ice-adhering bacterium Marinomonas primoryensis, from Antarctica.</title>
        <authorList>
            <person name="Graham L."/>
            <person name="Vance T.D.R."/>
            <person name="Davies P.L."/>
        </authorList>
    </citation>
    <scope>NUCLEOTIDE SEQUENCE [LARGE SCALE GENOMIC DNA]</scope>
    <source>
        <strain evidence="3 4">AceL</strain>
    </source>
</reference>
<dbReference type="EMBL" id="CP016181">
    <property type="protein sequence ID" value="AWY01242.1"/>
    <property type="molecule type" value="Genomic_DNA"/>
</dbReference>
<proteinExistence type="inferred from homology"/>
<evidence type="ECO:0000313" key="3">
    <source>
        <dbReference type="EMBL" id="AWY01242.1"/>
    </source>
</evidence>
<dbReference type="Pfam" id="PF13450">
    <property type="entry name" value="NAD_binding_8"/>
    <property type="match status" value="1"/>
</dbReference>
<dbReference type="Gene3D" id="3.50.50.60">
    <property type="entry name" value="FAD/NAD(P)-binding domain"/>
    <property type="match status" value="2"/>
</dbReference>
<feature type="domain" description="Amine oxidase" evidence="2">
    <location>
        <begin position="121"/>
        <end position="374"/>
    </location>
</feature>
<sequence>MNTARIAIVGGGLSGLYAAYLLEKKGIDYVLLEARHRIGGRIQSVASNGSKPLLGMKTSVDRFDLGPSWFWPDFQQQLSQLVEELELERFAQFEDGDMMVERSANEAPIRTRSYVNSPTSMRLLGGMSALTDALYQRLDPKRVLTGHKVRQLRKTEQAIELNSELDFELDFEANNQDDSKETTWSASHVLLAMPPRLVEHNIEFIPALPQDLVKQWRATATWMAPHAKYFAVYDTSFWREQGLSGSANSARGPLTEIHDATAPGGHAALFGFFGIPPHVRQSVSVDELKRHCLAQLVRLFGIQAETPVADFFKDWSQDPFTATTIDAKSDGQHATTPPSKATTGLWQDHLVGIASEWSRQFPGYVAGAIEAASLGVQALTEEITK</sequence>
<evidence type="ECO:0000259" key="2">
    <source>
        <dbReference type="Pfam" id="PF01593"/>
    </source>
</evidence>
<dbReference type="Proteomes" id="UP000249898">
    <property type="component" value="Chromosome"/>
</dbReference>
<dbReference type="PANTHER" id="PTHR43563">
    <property type="entry name" value="AMINE OXIDASE"/>
    <property type="match status" value="1"/>
</dbReference>
<name>A0A2Z4PUE7_9GAMM</name>
<dbReference type="InterPro" id="IPR002937">
    <property type="entry name" value="Amino_oxidase"/>
</dbReference>
<accession>A0A2Z4PUE7</accession>
<dbReference type="InterPro" id="IPR036188">
    <property type="entry name" value="FAD/NAD-bd_sf"/>
</dbReference>